<reference evidence="6 7" key="1">
    <citation type="submission" date="2020-08" db="EMBL/GenBank/DDBJ databases">
        <title>Genomic Encyclopedia of Type Strains, Phase IV (KMG-IV): sequencing the most valuable type-strain genomes for metagenomic binning, comparative biology and taxonomic classification.</title>
        <authorList>
            <person name="Goeker M."/>
        </authorList>
    </citation>
    <scope>NUCLEOTIDE SEQUENCE [LARGE SCALE GENOMIC DNA]</scope>
    <source>
        <strain evidence="6 7">YIM 65646</strain>
    </source>
</reference>
<dbReference type="NCBIfam" id="TIGR00044">
    <property type="entry name" value="YggS family pyridoxal phosphate-dependent enzyme"/>
    <property type="match status" value="1"/>
</dbReference>
<feature type="modified residue" description="N6-(pyridoxal phosphate)lysine" evidence="2 3">
    <location>
        <position position="47"/>
    </location>
</feature>
<dbReference type="Gene3D" id="3.20.20.10">
    <property type="entry name" value="Alanine racemase"/>
    <property type="match status" value="1"/>
</dbReference>
<keyword evidence="7" id="KW-1185">Reference proteome</keyword>
<gene>
    <name evidence="6" type="ORF">HNR73_000614</name>
</gene>
<evidence type="ECO:0000256" key="3">
    <source>
        <dbReference type="PIRSR" id="PIRSR004848-1"/>
    </source>
</evidence>
<dbReference type="RefSeq" id="WP_184785636.1">
    <property type="nucleotide sequence ID" value="NZ_BONT01000034.1"/>
</dbReference>
<sequence>MTGTELTGEERRSELAANLAEVRARIDAACAEAGRSPETVKLIAVTKTFPAGDVMSLAGLGITDIGENRDQEAAAKAVALREAGIDVRWHYIGRLQRNKAKSVAAYAHMVHSVDRPALVTALADAASRVRETPLGCLIQVSVDGDTSRGGVAEKDLPALVDSVTSRSELALRGIMAVAPLGWAPERAFEQVAALSEKVRGAVPDAREISAGMSGDFTRAIGFGATLVRIGSILLGSRSHLR</sequence>
<feature type="domain" description="Alanine racemase N-terminal" evidence="5">
    <location>
        <begin position="18"/>
        <end position="237"/>
    </location>
</feature>
<comment type="caution">
    <text evidence="6">The sequence shown here is derived from an EMBL/GenBank/DDBJ whole genome shotgun (WGS) entry which is preliminary data.</text>
</comment>
<dbReference type="PANTHER" id="PTHR10146">
    <property type="entry name" value="PROLINE SYNTHETASE CO-TRANSCRIBED BACTERIAL HOMOLOG PROTEIN"/>
    <property type="match status" value="1"/>
</dbReference>
<evidence type="ECO:0000256" key="2">
    <source>
        <dbReference type="HAMAP-Rule" id="MF_02087"/>
    </source>
</evidence>
<dbReference type="AlphaFoldDB" id="A0A841FGT8"/>
<dbReference type="CDD" id="cd00635">
    <property type="entry name" value="PLPDE_III_YBL036c_like"/>
    <property type="match status" value="1"/>
</dbReference>
<dbReference type="GO" id="GO:0030170">
    <property type="term" value="F:pyridoxal phosphate binding"/>
    <property type="evidence" value="ECO:0007669"/>
    <property type="project" value="UniProtKB-UniRule"/>
</dbReference>
<evidence type="ECO:0000256" key="1">
    <source>
        <dbReference type="ARBA" id="ARBA00022898"/>
    </source>
</evidence>
<evidence type="ECO:0000313" key="7">
    <source>
        <dbReference type="Proteomes" id="UP000548476"/>
    </source>
</evidence>
<evidence type="ECO:0000313" key="6">
    <source>
        <dbReference type="EMBL" id="MBB6032772.1"/>
    </source>
</evidence>
<organism evidence="6 7">
    <name type="scientific">Phytomonospora endophytica</name>
    <dbReference type="NCBI Taxonomy" id="714109"/>
    <lineage>
        <taxon>Bacteria</taxon>
        <taxon>Bacillati</taxon>
        <taxon>Actinomycetota</taxon>
        <taxon>Actinomycetes</taxon>
        <taxon>Micromonosporales</taxon>
        <taxon>Micromonosporaceae</taxon>
        <taxon>Phytomonospora</taxon>
    </lineage>
</organism>
<dbReference type="Pfam" id="PF01168">
    <property type="entry name" value="Ala_racemase_N"/>
    <property type="match status" value="1"/>
</dbReference>
<keyword evidence="1 2" id="KW-0663">Pyridoxal phosphate</keyword>
<evidence type="ECO:0000256" key="4">
    <source>
        <dbReference type="RuleBase" id="RU004514"/>
    </source>
</evidence>
<comment type="cofactor">
    <cofactor evidence="3">
        <name>pyridoxal 5'-phosphate</name>
        <dbReference type="ChEBI" id="CHEBI:597326"/>
    </cofactor>
</comment>
<evidence type="ECO:0000259" key="5">
    <source>
        <dbReference type="Pfam" id="PF01168"/>
    </source>
</evidence>
<dbReference type="InterPro" id="IPR001608">
    <property type="entry name" value="Ala_racemase_N"/>
</dbReference>
<comment type="function">
    <text evidence="2">Pyridoxal 5'-phosphate (PLP)-binding protein, which is involved in PLP homeostasis.</text>
</comment>
<dbReference type="EMBL" id="JACHGT010000001">
    <property type="protein sequence ID" value="MBB6032772.1"/>
    <property type="molecule type" value="Genomic_DNA"/>
</dbReference>
<dbReference type="InterPro" id="IPR029066">
    <property type="entry name" value="PLP-binding_barrel"/>
</dbReference>
<comment type="similarity">
    <text evidence="2 4">Belongs to the pyridoxal phosphate-binding protein YggS/PROSC family.</text>
</comment>
<dbReference type="SUPFAM" id="SSF51419">
    <property type="entry name" value="PLP-binding barrel"/>
    <property type="match status" value="1"/>
</dbReference>
<dbReference type="PIRSF" id="PIRSF004848">
    <property type="entry name" value="YBL036c_PLPDEIII"/>
    <property type="match status" value="1"/>
</dbReference>
<dbReference type="HAMAP" id="MF_02087">
    <property type="entry name" value="PLP_homeostasis"/>
    <property type="match status" value="1"/>
</dbReference>
<protein>
    <recommendedName>
        <fullName evidence="2">Pyridoxal phosphate homeostasis protein</fullName>
        <shortName evidence="2">PLP homeostasis protein</shortName>
    </recommendedName>
</protein>
<proteinExistence type="inferred from homology"/>
<dbReference type="PANTHER" id="PTHR10146:SF14">
    <property type="entry name" value="PYRIDOXAL PHOSPHATE HOMEOSTASIS PROTEIN"/>
    <property type="match status" value="1"/>
</dbReference>
<name>A0A841FGT8_9ACTN</name>
<accession>A0A841FGT8</accession>
<dbReference type="InterPro" id="IPR011078">
    <property type="entry name" value="PyrdxlP_homeostasis"/>
</dbReference>
<dbReference type="Proteomes" id="UP000548476">
    <property type="component" value="Unassembled WGS sequence"/>
</dbReference>